<keyword evidence="2" id="KW-0949">S-adenosyl-L-methionine</keyword>
<dbReference type="InterPro" id="IPR034505">
    <property type="entry name" value="Coproporphyrinogen-III_oxidase"/>
</dbReference>
<dbReference type="OrthoDB" id="9808022at2"/>
<reference evidence="7 8" key="1">
    <citation type="submission" date="2019-07" db="EMBL/GenBank/DDBJ databases">
        <title>Genomic Encyclopedia of Type Strains, Phase I: the one thousand microbial genomes (KMG-I) project.</title>
        <authorList>
            <person name="Kyrpides N."/>
        </authorList>
    </citation>
    <scope>NUCLEOTIDE SEQUENCE [LARGE SCALE GENOMIC DNA]</scope>
    <source>
        <strain evidence="7 8">DSM 13558</strain>
    </source>
</reference>
<dbReference type="InterPro" id="IPR058240">
    <property type="entry name" value="rSAM_sf"/>
</dbReference>
<dbReference type="GO" id="GO:0003824">
    <property type="term" value="F:catalytic activity"/>
    <property type="evidence" value="ECO:0007669"/>
    <property type="project" value="InterPro"/>
</dbReference>
<evidence type="ECO:0000259" key="6">
    <source>
        <dbReference type="PROSITE" id="PS51918"/>
    </source>
</evidence>
<keyword evidence="4" id="KW-0408">Iron</keyword>
<evidence type="ECO:0000256" key="5">
    <source>
        <dbReference type="ARBA" id="ARBA00023014"/>
    </source>
</evidence>
<keyword evidence="3" id="KW-0479">Metal-binding</keyword>
<dbReference type="PROSITE" id="PS51918">
    <property type="entry name" value="RADICAL_SAM"/>
    <property type="match status" value="1"/>
</dbReference>
<dbReference type="CDD" id="cd01335">
    <property type="entry name" value="Radical_SAM"/>
    <property type="match status" value="1"/>
</dbReference>
<sequence length="417" mass="48491">MLITSMLRVVLTRSLKPFVFTGRNENKLKFDSLEDLGLYVHIPFCRSICRFCPYFKEVYDKHKAESYKKALLKEIDIVCRNLKEKKNAASLYFGGGTPALMIDDMKEIIDKLKNYFIIEGSIGVELHPEDIKESTLDKLKNIGINMVSIGIQSFDEKCLQRLGRKNDLFEEKLNLVKSYEFDVVDVDLIFAIPGQTDKILLKDITAAFDNGATQVSTYPFIDFTFADNDYKAMPEKTKKRMLKKLTEFCSNINIERTSVWTFAKKGTKRYSSVTRDNFLGFGVSAATLLKNTFKINTFSISEYIKRINNSILPSSLTLYFTKRQRAVYYLFWSAYSLKIDIQKFEKIIGESIDKMFGFELLLAEKLNLLVKNKDFYELTPKSSYWYHIIEQSYTRKYIDKVWNVSRKEAFPGKIVLR</sequence>
<dbReference type="GO" id="GO:0005737">
    <property type="term" value="C:cytoplasm"/>
    <property type="evidence" value="ECO:0007669"/>
    <property type="project" value="TreeGrafter"/>
</dbReference>
<dbReference type="EMBL" id="VLKH01000002">
    <property type="protein sequence ID" value="TWH82317.1"/>
    <property type="molecule type" value="Genomic_DNA"/>
</dbReference>
<evidence type="ECO:0000313" key="8">
    <source>
        <dbReference type="Proteomes" id="UP000315343"/>
    </source>
</evidence>
<accession>A0A562JGM2</accession>
<dbReference type="SUPFAM" id="SSF102114">
    <property type="entry name" value="Radical SAM enzymes"/>
    <property type="match status" value="1"/>
</dbReference>
<dbReference type="GO" id="GO:0051539">
    <property type="term" value="F:4 iron, 4 sulfur cluster binding"/>
    <property type="evidence" value="ECO:0007669"/>
    <property type="project" value="TreeGrafter"/>
</dbReference>
<gene>
    <name evidence="7" type="ORF">LY60_00615</name>
</gene>
<proteinExistence type="predicted"/>
<dbReference type="InterPro" id="IPR006638">
    <property type="entry name" value="Elp3/MiaA/NifB-like_rSAM"/>
</dbReference>
<dbReference type="SMART" id="SM00729">
    <property type="entry name" value="Elp3"/>
    <property type="match status" value="1"/>
</dbReference>
<keyword evidence="5" id="KW-0411">Iron-sulfur</keyword>
<dbReference type="GO" id="GO:0006779">
    <property type="term" value="P:porphyrin-containing compound biosynthetic process"/>
    <property type="evidence" value="ECO:0007669"/>
    <property type="project" value="TreeGrafter"/>
</dbReference>
<dbReference type="SFLD" id="SFLDG01065">
    <property type="entry name" value="anaerobic_coproporphyrinogen-I"/>
    <property type="match status" value="1"/>
</dbReference>
<dbReference type="AlphaFoldDB" id="A0A562JGM2"/>
<feature type="domain" description="Radical SAM core" evidence="6">
    <location>
        <begin position="30"/>
        <end position="255"/>
    </location>
</feature>
<name>A0A562JGM2_9FIRM</name>
<keyword evidence="8" id="KW-1185">Reference proteome</keyword>
<evidence type="ECO:0000256" key="2">
    <source>
        <dbReference type="ARBA" id="ARBA00022691"/>
    </source>
</evidence>
<dbReference type="SFLD" id="SFLDS00029">
    <property type="entry name" value="Radical_SAM"/>
    <property type="match status" value="1"/>
</dbReference>
<dbReference type="RefSeq" id="WP_145079822.1">
    <property type="nucleotide sequence ID" value="NZ_VLKH01000002.1"/>
</dbReference>
<comment type="caution">
    <text evidence="7">The sequence shown here is derived from an EMBL/GenBank/DDBJ whole genome shotgun (WGS) entry which is preliminary data.</text>
</comment>
<dbReference type="Gene3D" id="3.20.20.70">
    <property type="entry name" value="Aldolase class I"/>
    <property type="match status" value="1"/>
</dbReference>
<evidence type="ECO:0000313" key="7">
    <source>
        <dbReference type="EMBL" id="TWH82317.1"/>
    </source>
</evidence>
<evidence type="ECO:0000256" key="3">
    <source>
        <dbReference type="ARBA" id="ARBA00022723"/>
    </source>
</evidence>
<dbReference type="InterPro" id="IPR013785">
    <property type="entry name" value="Aldolase_TIM"/>
</dbReference>
<dbReference type="Pfam" id="PF04055">
    <property type="entry name" value="Radical_SAM"/>
    <property type="match status" value="1"/>
</dbReference>
<dbReference type="GO" id="GO:0046872">
    <property type="term" value="F:metal ion binding"/>
    <property type="evidence" value="ECO:0007669"/>
    <property type="project" value="UniProtKB-KW"/>
</dbReference>
<dbReference type="PANTHER" id="PTHR13932:SF5">
    <property type="entry name" value="RADICAL S-ADENOSYL METHIONINE DOMAIN-CONTAINING PROTEIN 1, MITOCHONDRIAL"/>
    <property type="match status" value="1"/>
</dbReference>
<evidence type="ECO:0000256" key="4">
    <source>
        <dbReference type="ARBA" id="ARBA00023004"/>
    </source>
</evidence>
<protein>
    <recommendedName>
        <fullName evidence="1">Heme chaperone HemW</fullName>
    </recommendedName>
</protein>
<evidence type="ECO:0000256" key="1">
    <source>
        <dbReference type="ARBA" id="ARBA00017228"/>
    </source>
</evidence>
<dbReference type="PANTHER" id="PTHR13932">
    <property type="entry name" value="COPROPORPHYRINIGEN III OXIDASE"/>
    <property type="match status" value="1"/>
</dbReference>
<dbReference type="Proteomes" id="UP000315343">
    <property type="component" value="Unassembled WGS sequence"/>
</dbReference>
<dbReference type="InterPro" id="IPR007197">
    <property type="entry name" value="rSAM"/>
</dbReference>
<organism evidence="7 8">
    <name type="scientific">Sedimentibacter saalensis</name>
    <dbReference type="NCBI Taxonomy" id="130788"/>
    <lineage>
        <taxon>Bacteria</taxon>
        <taxon>Bacillati</taxon>
        <taxon>Bacillota</taxon>
        <taxon>Tissierellia</taxon>
        <taxon>Sedimentibacter</taxon>
    </lineage>
</organism>